<dbReference type="Gene3D" id="3.40.1110.10">
    <property type="entry name" value="Calcium-transporting ATPase, cytoplasmic domain N"/>
    <property type="match status" value="2"/>
</dbReference>
<feature type="transmembrane region" description="Helical" evidence="15">
    <location>
        <begin position="1073"/>
        <end position="1089"/>
    </location>
</feature>
<sequence>MPKPRNDGLTVAIPEDAEVASEAPSGETSGPAELSSSSSRNKFSPGAVLNKMMPRQLTRVTSSAVARLRSSVDPRKQAALRAELQSNLERTDTPKVTKGDSRNGAAAQQLRVIHFDPQGGTTVDGKTPSNRVVTSKYNPITFLPIFLFEMFSRVAYLYFLLQACLSWWSVVSPFGGVGATAALVFVLLVAGIKAVWEDVKRHQEDKTMNASTTHRANPDGSITDISWTEVKVGDALVVRDDELFPADMVCLQSQLPDRVCFIRTTNLDGETNLKIRKPIDLKGIQASSVQEAMRLRIRLSAEAPNRNLHRFKGQATILSEQFARTPLSPGSDKMVWSGNGTAAGEEPHVNVPVTMNEMLLRGCMLKNSGSILGLVVYTGRESRIQMNAARTPNKVGSFDRFLNLQIGLVIAFQLVLVIFCAAANLVWQNTMGVDRYYLALNQDVQGIYSSDFVQFLINCLTFWILLSYLVPISLFVTLEIVKFWQGFVYINLDPAMKDPASGEHARCRNSGLNEDLGRVEYIFSDKTGTLTSNEMQLRAVAIKGVAYGDTSFRLEEHEELTDLAALQRFDPRLADAAAGLAASSNALQRVVSRGGSSSRVLSQASSFKRESEEGPQRSPGDAGVGTLSSHLMDFWTNLCICQSLILEDDPKGDKPLYQGPSPDEVALVEAARQLGFEFVSRSQTGLVLSMLGEEVEYEVLNILEYSSDRGCMSVIARAPDGTIRLFCKGSDAKVMRKVRPGTDPVLLRQTDENLHTFARQGLRTLVLGTRILEEQWHAAWDARYQEAASSFEDRDGKLDALGDEVERELELVGVTAIEDKLQDGVPAAIKTLLTAGIRVWMITGDKMETAVNIAVSCQLVKDPDSIMMLVVDEKQDGWEGGGGGCDPATEADRLLDACMKRTLETYARSSGERVATLDQVPHSWQAEEMAVDGHTLNYILVDEALSSKLALLAAHCSGVVVSRSSPSQKAGVVRLMTAYEMERVTGTRRGLRRWYARYKRRLSGKMLSIGDGANDVAMLQTADVGVGIMGKEGRQATNNSDYAITQFRFLVPLLLVHGNLSYYRIARLIKYSFYKNITFAFVLFYYQFYNGFSGQALVDSITAAVFNVVFTSVPILLFAVLDRPVADLKTYIHYPRLYDKSELHTLTTASFWKTGVAQAVVHAAVCFFIPYYSIATSGRHNITDVYSLGKLAFVALLGTVNLEVALVARYWTVLFAVFVALSYFLVYPYMAIFPLIQLGLDIYDPANVGVSENVLASPTFWFVIIICNLTTFGLRFAERTADWSFKPQDTMIMAEHEEEARKQGKKWLQQNVSAESRLRLSSLGIEIPEEEEDTLRARHSPPRPTAPGAAHPGLPPA</sequence>
<feature type="binding site" evidence="14">
    <location>
        <position position="1015"/>
    </location>
    <ligand>
        <name>Mg(2+)</name>
        <dbReference type="ChEBI" id="CHEBI:18420"/>
    </ligand>
</feature>
<dbReference type="InterPro" id="IPR032631">
    <property type="entry name" value="P-type_ATPase_N"/>
</dbReference>
<dbReference type="SUPFAM" id="SSF81653">
    <property type="entry name" value="Calcium ATPase, transduction domain A"/>
    <property type="match status" value="1"/>
</dbReference>
<feature type="transmembrane region" description="Helical" evidence="15">
    <location>
        <begin position="1213"/>
        <end position="1240"/>
    </location>
</feature>
<feature type="compositionally biased region" description="Low complexity" evidence="16">
    <location>
        <begin position="1346"/>
        <end position="1357"/>
    </location>
</feature>
<dbReference type="InterPro" id="IPR023214">
    <property type="entry name" value="HAD_sf"/>
</dbReference>
<feature type="binding site" evidence="13">
    <location>
        <position position="843"/>
    </location>
    <ligand>
        <name>ATP</name>
        <dbReference type="ChEBI" id="CHEBI:30616"/>
    </ligand>
</feature>
<feature type="binding site" evidence="13">
    <location>
        <position position="526"/>
    </location>
    <ligand>
        <name>ATP</name>
        <dbReference type="ChEBI" id="CHEBI:30616"/>
    </ligand>
</feature>
<evidence type="ECO:0000313" key="20">
    <source>
        <dbReference type="Proteomes" id="UP000279271"/>
    </source>
</evidence>
<dbReference type="InterPro" id="IPR001757">
    <property type="entry name" value="P_typ_ATPase"/>
</dbReference>
<evidence type="ECO:0000259" key="18">
    <source>
        <dbReference type="Pfam" id="PF16212"/>
    </source>
</evidence>
<keyword evidence="7 14" id="KW-0460">Magnesium</keyword>
<evidence type="ECO:0000256" key="8">
    <source>
        <dbReference type="ARBA" id="ARBA00022967"/>
    </source>
</evidence>
<feature type="region of interest" description="Disordered" evidence="16">
    <location>
        <begin position="84"/>
        <end position="103"/>
    </location>
</feature>
<evidence type="ECO:0000256" key="7">
    <source>
        <dbReference type="ARBA" id="ARBA00022842"/>
    </source>
</evidence>
<feature type="region of interest" description="Disordered" evidence="16">
    <location>
        <begin position="1"/>
        <end position="50"/>
    </location>
</feature>
<feature type="transmembrane region" description="Helical" evidence="15">
    <location>
        <begin position="1156"/>
        <end position="1174"/>
    </location>
</feature>
<evidence type="ECO:0000256" key="12">
    <source>
        <dbReference type="PIRSR" id="PIRSR606539-1"/>
    </source>
</evidence>
<dbReference type="InterPro" id="IPR006539">
    <property type="entry name" value="P-type_ATPase_IV"/>
</dbReference>
<evidence type="ECO:0000256" key="15">
    <source>
        <dbReference type="RuleBase" id="RU362033"/>
    </source>
</evidence>
<dbReference type="Pfam" id="PF13246">
    <property type="entry name" value="Cation_ATPase"/>
    <property type="match status" value="1"/>
</dbReference>
<comment type="subcellular location">
    <subcellularLocation>
        <location evidence="1 15">Membrane</location>
        <topology evidence="1 15">Multi-pass membrane protein</topology>
    </subcellularLocation>
</comment>
<evidence type="ECO:0000256" key="14">
    <source>
        <dbReference type="PIRSR" id="PIRSR606539-3"/>
    </source>
</evidence>
<dbReference type="GO" id="GO:0005886">
    <property type="term" value="C:plasma membrane"/>
    <property type="evidence" value="ECO:0007669"/>
    <property type="project" value="TreeGrafter"/>
</dbReference>
<dbReference type="EC" id="7.6.2.1" evidence="15"/>
<dbReference type="SUPFAM" id="SSF81660">
    <property type="entry name" value="Metal cation-transporting ATPase, ATP-binding domain N"/>
    <property type="match status" value="1"/>
</dbReference>
<dbReference type="InterPro" id="IPR032630">
    <property type="entry name" value="P_typ_ATPase_c"/>
</dbReference>
<dbReference type="PRINTS" id="PR00119">
    <property type="entry name" value="CATATPASE"/>
</dbReference>
<proteinExistence type="inferred from homology"/>
<protein>
    <recommendedName>
        <fullName evidence="15">Phospholipid-transporting ATPase</fullName>
        <ecNumber evidence="15">7.6.2.1</ecNumber>
    </recommendedName>
</protein>
<feature type="binding site" evidence="13">
    <location>
        <position position="845"/>
    </location>
    <ligand>
        <name>ATP</name>
        <dbReference type="ChEBI" id="CHEBI:30616"/>
    </ligand>
</feature>
<feature type="binding site" evidence="13">
    <location>
        <position position="969"/>
    </location>
    <ligand>
        <name>ATP</name>
        <dbReference type="ChEBI" id="CHEBI:30616"/>
    </ligand>
</feature>
<accession>A0A3M7KUJ9</accession>
<keyword evidence="4 14" id="KW-0479">Metal-binding</keyword>
<evidence type="ECO:0000256" key="16">
    <source>
        <dbReference type="SAM" id="MobiDB-lite"/>
    </source>
</evidence>
<feature type="binding site" evidence="13">
    <location>
        <position position="728"/>
    </location>
    <ligand>
        <name>ATP</name>
        <dbReference type="ChEBI" id="CHEBI:30616"/>
    </ligand>
</feature>
<gene>
    <name evidence="19" type="ORF">APUTEX25_003361</name>
</gene>
<dbReference type="EMBL" id="QOKY01000197">
    <property type="protein sequence ID" value="RMZ53539.1"/>
    <property type="molecule type" value="Genomic_DNA"/>
</dbReference>
<feature type="binding site" evidence="13">
    <location>
        <position position="664"/>
    </location>
    <ligand>
        <name>ATP</name>
        <dbReference type="ChEBI" id="CHEBI:30616"/>
    </ligand>
</feature>
<feature type="binding site" evidence="14">
    <location>
        <position position="527"/>
    </location>
    <ligand>
        <name>Mg(2+)</name>
        <dbReference type="ChEBI" id="CHEBI:18420"/>
    </ligand>
</feature>
<evidence type="ECO:0000256" key="9">
    <source>
        <dbReference type="ARBA" id="ARBA00022989"/>
    </source>
</evidence>
<evidence type="ECO:0000256" key="11">
    <source>
        <dbReference type="ARBA" id="ARBA00034036"/>
    </source>
</evidence>
<feature type="binding site" evidence="13">
    <location>
        <position position="527"/>
    </location>
    <ligand>
        <name>ATP</name>
        <dbReference type="ChEBI" id="CHEBI:30616"/>
    </ligand>
</feature>
<keyword evidence="3 15" id="KW-0812">Transmembrane</keyword>
<dbReference type="SFLD" id="SFLDG00002">
    <property type="entry name" value="C1.7:_P-type_atpase_like"/>
    <property type="match status" value="1"/>
</dbReference>
<feature type="binding site" evidence="14">
    <location>
        <position position="1011"/>
    </location>
    <ligand>
        <name>Mg(2+)</name>
        <dbReference type="ChEBI" id="CHEBI:18420"/>
    </ligand>
</feature>
<dbReference type="PANTHER" id="PTHR24092:SF150">
    <property type="entry name" value="PHOSPHOLIPID-TRANSPORTING ATPASE"/>
    <property type="match status" value="1"/>
</dbReference>
<feature type="binding site" evidence="13">
    <location>
        <position position="844"/>
    </location>
    <ligand>
        <name>ATP</name>
        <dbReference type="ChEBI" id="CHEBI:30616"/>
    </ligand>
</feature>
<keyword evidence="10 15" id="KW-0472">Membrane</keyword>
<dbReference type="InterPro" id="IPR018303">
    <property type="entry name" value="ATPase_P-typ_P_site"/>
</dbReference>
<keyword evidence="8 15" id="KW-1278">Translocase</keyword>
<feature type="transmembrane region" description="Helical" evidence="15">
    <location>
        <begin position="1260"/>
        <end position="1277"/>
    </location>
</feature>
<feature type="transmembrane region" description="Helical" evidence="15">
    <location>
        <begin position="406"/>
        <end position="427"/>
    </location>
</feature>
<reference evidence="20" key="1">
    <citation type="journal article" date="2018" name="Algal Res.">
        <title>Characterization of plant carbon substrate utilization by Auxenochlorella protothecoides.</title>
        <authorList>
            <person name="Vogler B.W."/>
            <person name="Starkenburg S.R."/>
            <person name="Sudasinghe N."/>
            <person name="Schambach J.Y."/>
            <person name="Rollin J.A."/>
            <person name="Pattathil S."/>
            <person name="Barry A.N."/>
        </authorList>
    </citation>
    <scope>NUCLEOTIDE SEQUENCE [LARGE SCALE GENOMIC DNA]</scope>
    <source>
        <strain evidence="20">UTEX 25</strain>
    </source>
</reference>
<feature type="transmembrane region" description="Helical" evidence="15">
    <location>
        <begin position="1101"/>
        <end position="1121"/>
    </location>
</feature>
<dbReference type="PANTHER" id="PTHR24092">
    <property type="entry name" value="PROBABLE PHOSPHOLIPID-TRANSPORTING ATPASE"/>
    <property type="match status" value="1"/>
</dbReference>
<dbReference type="InterPro" id="IPR008250">
    <property type="entry name" value="ATPase_P-typ_transduc_dom_A_sf"/>
</dbReference>
<feature type="non-terminal residue" evidence="19">
    <location>
        <position position="1"/>
    </location>
</feature>
<dbReference type="NCBIfam" id="TIGR01494">
    <property type="entry name" value="ATPase_P-type"/>
    <property type="match status" value="1"/>
</dbReference>
<feature type="binding site" evidence="13">
    <location>
        <position position="525"/>
    </location>
    <ligand>
        <name>ATP</name>
        <dbReference type="ChEBI" id="CHEBI:30616"/>
    </ligand>
</feature>
<evidence type="ECO:0000256" key="4">
    <source>
        <dbReference type="ARBA" id="ARBA00022723"/>
    </source>
</evidence>
<dbReference type="InterPro" id="IPR036412">
    <property type="entry name" value="HAD-like_sf"/>
</dbReference>
<keyword evidence="6 13" id="KW-0067">ATP-binding</keyword>
<comment type="similarity">
    <text evidence="2 15">Belongs to the cation transport ATPase (P-type) (TC 3.A.3) family. Type IV subfamily.</text>
</comment>
<feature type="transmembrane region" description="Helical" evidence="15">
    <location>
        <begin position="174"/>
        <end position="196"/>
    </location>
</feature>
<dbReference type="Gene3D" id="2.70.150.10">
    <property type="entry name" value="Calcium-transporting ATPase, cytoplasmic transduction domain A"/>
    <property type="match status" value="1"/>
</dbReference>
<dbReference type="GO" id="GO:0140326">
    <property type="term" value="F:ATPase-coupled intramembrane lipid transporter activity"/>
    <property type="evidence" value="ECO:0007669"/>
    <property type="project" value="UniProtKB-EC"/>
</dbReference>
<feature type="region of interest" description="Disordered" evidence="16">
    <location>
        <begin position="602"/>
        <end position="623"/>
    </location>
</feature>
<dbReference type="InterPro" id="IPR023298">
    <property type="entry name" value="ATPase_P-typ_TM_dom_sf"/>
</dbReference>
<dbReference type="GO" id="GO:0016887">
    <property type="term" value="F:ATP hydrolysis activity"/>
    <property type="evidence" value="ECO:0007669"/>
    <property type="project" value="InterPro"/>
</dbReference>
<evidence type="ECO:0000256" key="10">
    <source>
        <dbReference type="ARBA" id="ARBA00023136"/>
    </source>
</evidence>
<comment type="caution">
    <text evidence="19">The sequence shown here is derived from an EMBL/GenBank/DDBJ whole genome shotgun (WGS) entry which is preliminary data.</text>
</comment>
<name>A0A3M7KUJ9_AUXPR</name>
<keyword evidence="9 15" id="KW-1133">Transmembrane helix</keyword>
<feature type="domain" description="P-type ATPase C-terminal" evidence="18">
    <location>
        <begin position="1038"/>
        <end position="1287"/>
    </location>
</feature>
<evidence type="ECO:0000256" key="6">
    <source>
        <dbReference type="ARBA" id="ARBA00022840"/>
    </source>
</evidence>
<feature type="active site" description="4-aspartylphosphate intermediate" evidence="12">
    <location>
        <position position="525"/>
    </location>
</feature>
<feature type="transmembrane region" description="Helical" evidence="15">
    <location>
        <begin position="455"/>
        <end position="478"/>
    </location>
</feature>
<evidence type="ECO:0000313" key="19">
    <source>
        <dbReference type="EMBL" id="RMZ53539.1"/>
    </source>
</evidence>
<evidence type="ECO:0000256" key="1">
    <source>
        <dbReference type="ARBA" id="ARBA00004141"/>
    </source>
</evidence>
<dbReference type="GO" id="GO:0045332">
    <property type="term" value="P:phospholipid translocation"/>
    <property type="evidence" value="ECO:0007669"/>
    <property type="project" value="TreeGrafter"/>
</dbReference>
<feature type="transmembrane region" description="Helical" evidence="15">
    <location>
        <begin position="145"/>
        <end position="168"/>
    </location>
</feature>
<dbReference type="SUPFAM" id="SSF56784">
    <property type="entry name" value="HAD-like"/>
    <property type="match status" value="1"/>
</dbReference>
<feature type="region of interest" description="Disordered" evidence="16">
    <location>
        <begin position="1325"/>
        <end position="1357"/>
    </location>
</feature>
<dbReference type="PROSITE" id="PS00154">
    <property type="entry name" value="ATPASE_E1_E2"/>
    <property type="match status" value="1"/>
</dbReference>
<dbReference type="Pfam" id="PF16209">
    <property type="entry name" value="PhoLip_ATPase_N"/>
    <property type="match status" value="1"/>
</dbReference>
<evidence type="ECO:0000256" key="5">
    <source>
        <dbReference type="ARBA" id="ARBA00022741"/>
    </source>
</evidence>
<evidence type="ECO:0000256" key="3">
    <source>
        <dbReference type="ARBA" id="ARBA00022692"/>
    </source>
</evidence>
<feature type="compositionally biased region" description="Basic and acidic residues" evidence="16">
    <location>
        <begin position="89"/>
        <end position="101"/>
    </location>
</feature>
<dbReference type="SFLD" id="SFLDF00027">
    <property type="entry name" value="p-type_atpase"/>
    <property type="match status" value="1"/>
</dbReference>
<dbReference type="InterPro" id="IPR023299">
    <property type="entry name" value="ATPase_P-typ_cyto_dom_N"/>
</dbReference>
<feature type="binding site" evidence="13">
    <location>
        <position position="763"/>
    </location>
    <ligand>
        <name>ATP</name>
        <dbReference type="ChEBI" id="CHEBI:30616"/>
    </ligand>
</feature>
<keyword evidence="5 13" id="KW-0547">Nucleotide-binding</keyword>
<feature type="binding site" evidence="13">
    <location>
        <position position="1014"/>
    </location>
    <ligand>
        <name>ATP</name>
        <dbReference type="ChEBI" id="CHEBI:30616"/>
    </ligand>
</feature>
<dbReference type="SFLD" id="SFLDS00003">
    <property type="entry name" value="Haloacid_Dehalogenase"/>
    <property type="match status" value="1"/>
</dbReference>
<dbReference type="Pfam" id="PF16212">
    <property type="entry name" value="PhoLip_ATPase_C"/>
    <property type="match status" value="1"/>
</dbReference>
<comment type="catalytic activity">
    <reaction evidence="11 15">
        <text>ATP + H2O + phospholipidSide 1 = ADP + phosphate + phospholipidSide 2.</text>
        <dbReference type="EC" id="7.6.2.1"/>
    </reaction>
</comment>
<feature type="transmembrane region" description="Helical" evidence="15">
    <location>
        <begin position="1186"/>
        <end position="1206"/>
    </location>
</feature>
<dbReference type="Gene3D" id="3.40.50.1000">
    <property type="entry name" value="HAD superfamily/HAD-like"/>
    <property type="match status" value="2"/>
</dbReference>
<comment type="cofactor">
    <cofactor evidence="14">
        <name>Mg(2+)</name>
        <dbReference type="ChEBI" id="CHEBI:18420"/>
    </cofactor>
</comment>
<dbReference type="GO" id="GO:0005524">
    <property type="term" value="F:ATP binding"/>
    <property type="evidence" value="ECO:0007669"/>
    <property type="project" value="UniProtKB-UniRule"/>
</dbReference>
<feature type="binding site" evidence="13">
    <location>
        <position position="1015"/>
    </location>
    <ligand>
        <name>ATP</name>
        <dbReference type="ChEBI" id="CHEBI:30616"/>
    </ligand>
</feature>
<dbReference type="SUPFAM" id="SSF81665">
    <property type="entry name" value="Calcium ATPase, transmembrane domain M"/>
    <property type="match status" value="1"/>
</dbReference>
<dbReference type="NCBIfam" id="TIGR01652">
    <property type="entry name" value="ATPase-Plipid"/>
    <property type="match status" value="1"/>
</dbReference>
<feature type="binding site" evidence="14">
    <location>
        <position position="525"/>
    </location>
    <ligand>
        <name>Mg(2+)</name>
        <dbReference type="ChEBI" id="CHEBI:18420"/>
    </ligand>
</feature>
<evidence type="ECO:0000256" key="2">
    <source>
        <dbReference type="ARBA" id="ARBA00008109"/>
    </source>
</evidence>
<feature type="non-terminal residue" evidence="19">
    <location>
        <position position="1357"/>
    </location>
</feature>
<feature type="domain" description="P-type ATPase N-terminal" evidence="17">
    <location>
        <begin position="127"/>
        <end position="176"/>
    </location>
</feature>
<dbReference type="GO" id="GO:0000287">
    <property type="term" value="F:magnesium ion binding"/>
    <property type="evidence" value="ECO:0007669"/>
    <property type="project" value="UniProtKB-UniRule"/>
</dbReference>
<evidence type="ECO:0000259" key="17">
    <source>
        <dbReference type="Pfam" id="PF16209"/>
    </source>
</evidence>
<feature type="binding site" evidence="13">
    <location>
        <position position="963"/>
    </location>
    <ligand>
        <name>ATP</name>
        <dbReference type="ChEBI" id="CHEBI:30616"/>
    </ligand>
</feature>
<evidence type="ECO:0000256" key="13">
    <source>
        <dbReference type="PIRSR" id="PIRSR606539-2"/>
    </source>
</evidence>
<organism evidence="19 20">
    <name type="scientific">Auxenochlorella protothecoides</name>
    <name type="common">Green microalga</name>
    <name type="synonym">Chlorella protothecoides</name>
    <dbReference type="NCBI Taxonomy" id="3075"/>
    <lineage>
        <taxon>Eukaryota</taxon>
        <taxon>Viridiplantae</taxon>
        <taxon>Chlorophyta</taxon>
        <taxon>core chlorophytes</taxon>
        <taxon>Trebouxiophyceae</taxon>
        <taxon>Chlorellales</taxon>
        <taxon>Chlorellaceae</taxon>
        <taxon>Auxenochlorella</taxon>
    </lineage>
</organism>
<dbReference type="InterPro" id="IPR044492">
    <property type="entry name" value="P_typ_ATPase_HD_dom"/>
</dbReference>
<dbReference type="Proteomes" id="UP000279271">
    <property type="component" value="Unassembled WGS sequence"/>
</dbReference>